<gene>
    <name evidence="2" type="ORF">NEMBOFW57_006290</name>
</gene>
<feature type="transmembrane region" description="Helical" evidence="1">
    <location>
        <begin position="109"/>
        <end position="134"/>
    </location>
</feature>
<feature type="transmembrane region" description="Helical" evidence="1">
    <location>
        <begin position="330"/>
        <end position="353"/>
    </location>
</feature>
<proteinExistence type="predicted"/>
<feature type="transmembrane region" description="Helical" evidence="1">
    <location>
        <begin position="300"/>
        <end position="318"/>
    </location>
</feature>
<accession>A0AAD4F327</accession>
<keyword evidence="3" id="KW-1185">Reference proteome</keyword>
<keyword evidence="1" id="KW-0472">Membrane</keyword>
<feature type="transmembrane region" description="Helical" evidence="1">
    <location>
        <begin position="230"/>
        <end position="260"/>
    </location>
</feature>
<dbReference type="AlphaFoldDB" id="A0AAD4F327"/>
<evidence type="ECO:0000313" key="3">
    <source>
        <dbReference type="Proteomes" id="UP001197093"/>
    </source>
</evidence>
<name>A0AAD4F327_9PEZI</name>
<reference evidence="2" key="1">
    <citation type="submission" date="2023-02" db="EMBL/GenBank/DDBJ databases">
        <authorList>
            <person name="Palmer J.M."/>
        </authorList>
    </citation>
    <scope>NUCLEOTIDE SEQUENCE</scope>
    <source>
        <strain evidence="2">FW57</strain>
    </source>
</reference>
<feature type="transmembrane region" description="Helical" evidence="1">
    <location>
        <begin position="198"/>
        <end position="218"/>
    </location>
</feature>
<feature type="transmembrane region" description="Helical" evidence="1">
    <location>
        <begin position="77"/>
        <end position="97"/>
    </location>
</feature>
<evidence type="ECO:0000256" key="1">
    <source>
        <dbReference type="SAM" id="Phobius"/>
    </source>
</evidence>
<keyword evidence="1" id="KW-0812">Transmembrane</keyword>
<organism evidence="2 3">
    <name type="scientific">Staphylotrichum longicolle</name>
    <dbReference type="NCBI Taxonomy" id="669026"/>
    <lineage>
        <taxon>Eukaryota</taxon>
        <taxon>Fungi</taxon>
        <taxon>Dikarya</taxon>
        <taxon>Ascomycota</taxon>
        <taxon>Pezizomycotina</taxon>
        <taxon>Sordariomycetes</taxon>
        <taxon>Sordariomycetidae</taxon>
        <taxon>Sordariales</taxon>
        <taxon>Chaetomiaceae</taxon>
        <taxon>Staphylotrichum</taxon>
    </lineage>
</organism>
<dbReference type="EMBL" id="JAHCVI010000002">
    <property type="protein sequence ID" value="KAG7289913.1"/>
    <property type="molecule type" value="Genomic_DNA"/>
</dbReference>
<keyword evidence="1" id="KW-1133">Transmembrane helix</keyword>
<feature type="transmembrane region" description="Helical" evidence="1">
    <location>
        <begin position="155"/>
        <end position="178"/>
    </location>
</feature>
<sequence length="376" mass="40620">MRLILFALSASTLYVIWYFAVANGLLAQNDIVVASGKLPGTNEPLRTSYTGIEPVDRLLTLLTIFFYPALDGQSPGLLVHSLGFSGTFGAAWTLVVLESWRKGNAGTIAAYPMLFGLAAQLLTFACSAPLFLGLHLGSSITARQPRADNISVPRAVLATLPLIFLVGYQAPSIAMALPAPRVLSSDWKQIAIAIWQPWPAYVSIMTTVAYHLVSPLLPDNPRASMSALRWVYATALATAGLAHLVSWVIPLASVVAPVLFKDRFLAGLHPSNVFQIPIPWSGVQVQSVAEGVHYFLRWDYLIGSAGTLLWASKLYTVAHKQILRTVSLTGLVVKIVLLSIIVGPTGAAVELVWERDELVFKETGGSRQVSSMKKSS</sequence>
<evidence type="ECO:0008006" key="4">
    <source>
        <dbReference type="Google" id="ProtNLM"/>
    </source>
</evidence>
<protein>
    <recommendedName>
        <fullName evidence="4">AtmA protein</fullName>
    </recommendedName>
</protein>
<comment type="caution">
    <text evidence="2">The sequence shown here is derived from an EMBL/GenBank/DDBJ whole genome shotgun (WGS) entry which is preliminary data.</text>
</comment>
<evidence type="ECO:0000313" key="2">
    <source>
        <dbReference type="EMBL" id="KAG7289913.1"/>
    </source>
</evidence>
<dbReference type="Proteomes" id="UP001197093">
    <property type="component" value="Unassembled WGS sequence"/>
</dbReference>